<dbReference type="InterPro" id="IPR027417">
    <property type="entry name" value="P-loop_NTPase"/>
</dbReference>
<name>A0ABT7PPN0_9BACT</name>
<evidence type="ECO:0008006" key="3">
    <source>
        <dbReference type="Google" id="ProtNLM"/>
    </source>
</evidence>
<protein>
    <recommendedName>
        <fullName evidence="3">Sulfotransferase domain-containing protein</fullName>
    </recommendedName>
</protein>
<evidence type="ECO:0000313" key="1">
    <source>
        <dbReference type="EMBL" id="MDM4018465.1"/>
    </source>
</evidence>
<proteinExistence type="predicted"/>
<gene>
    <name evidence="1" type="ORF">QTN89_23645</name>
</gene>
<reference evidence="1 2" key="1">
    <citation type="submission" date="2023-06" db="EMBL/GenBank/DDBJ databases">
        <title>Roseiconus lacunae JC819 isolated from Gulf of Mannar region, Tamil Nadu.</title>
        <authorList>
            <person name="Pk S."/>
            <person name="Ch S."/>
            <person name="Ch V.R."/>
        </authorList>
    </citation>
    <scope>NUCLEOTIDE SEQUENCE [LARGE SCALE GENOMIC DNA]</scope>
    <source>
        <strain evidence="1 2">JC819</strain>
    </source>
</reference>
<dbReference type="EMBL" id="JASZZN010000022">
    <property type="protein sequence ID" value="MDM4018465.1"/>
    <property type="molecule type" value="Genomic_DNA"/>
</dbReference>
<dbReference type="RefSeq" id="WP_289166321.1">
    <property type="nucleotide sequence ID" value="NZ_JASZZN010000022.1"/>
</dbReference>
<dbReference type="Proteomes" id="UP001239462">
    <property type="component" value="Unassembled WGS sequence"/>
</dbReference>
<organism evidence="1 2">
    <name type="scientific">Roseiconus lacunae</name>
    <dbReference type="NCBI Taxonomy" id="2605694"/>
    <lineage>
        <taxon>Bacteria</taxon>
        <taxon>Pseudomonadati</taxon>
        <taxon>Planctomycetota</taxon>
        <taxon>Planctomycetia</taxon>
        <taxon>Pirellulales</taxon>
        <taxon>Pirellulaceae</taxon>
        <taxon>Roseiconus</taxon>
    </lineage>
</organism>
<dbReference type="SUPFAM" id="SSF52540">
    <property type="entry name" value="P-loop containing nucleoside triphosphate hydrolases"/>
    <property type="match status" value="1"/>
</dbReference>
<dbReference type="Gene3D" id="3.40.50.300">
    <property type="entry name" value="P-loop containing nucleotide triphosphate hydrolases"/>
    <property type="match status" value="1"/>
</dbReference>
<accession>A0ABT7PPN0</accession>
<keyword evidence="2" id="KW-1185">Reference proteome</keyword>
<evidence type="ECO:0000313" key="2">
    <source>
        <dbReference type="Proteomes" id="UP001239462"/>
    </source>
</evidence>
<sequence>MKEAVVNKGHRFVFCVGMRRGGSTLQSQLVAAILGQPSVQLVSQDSVQRFLRTHRNTDHVVIAKTHRYLPEAVELARAGEAQIVYTYRDLRDVVASIVTKYSIPAFAFVHGGLDRLMDEYEAWTSIEGIYLAKYEAMIADLPAETSRLAKFLGVRLSKSQAQAIAEAHCLEQQRTKIRRHAADDGSGRNRFHSKTLLHIDHIQGGGMGRHRETLSAPIVAALEWQSRRWMKVNGYRPQFSRPAQYSAHMLFTLKSALHRCKSFRIR</sequence>
<comment type="caution">
    <text evidence="1">The sequence shown here is derived from an EMBL/GenBank/DDBJ whole genome shotgun (WGS) entry which is preliminary data.</text>
</comment>